<dbReference type="Proteomes" id="UP000228496">
    <property type="component" value="Unassembled WGS sequence"/>
</dbReference>
<protein>
    <recommendedName>
        <fullName evidence="4">PKD domain-containing protein</fullName>
    </recommendedName>
</protein>
<evidence type="ECO:0008006" key="4">
    <source>
        <dbReference type="Google" id="ProtNLM"/>
    </source>
</evidence>
<evidence type="ECO:0000313" key="3">
    <source>
        <dbReference type="Proteomes" id="UP000228496"/>
    </source>
</evidence>
<dbReference type="AlphaFoldDB" id="A0A2J0QAL4"/>
<comment type="caution">
    <text evidence="2">The sequence shown here is derived from an EMBL/GenBank/DDBJ whole genome shotgun (WGS) entry which is preliminary data.</text>
</comment>
<reference evidence="2 3" key="1">
    <citation type="submission" date="2017-09" db="EMBL/GenBank/DDBJ databases">
        <title>Depth-based differentiation of microbial function through sediment-hosted aquifers and enrichment of novel symbionts in the deep terrestrial subsurface.</title>
        <authorList>
            <person name="Probst A.J."/>
            <person name="Ladd B."/>
            <person name="Jarett J.K."/>
            <person name="Geller-Mcgrath D.E."/>
            <person name="Sieber C.M."/>
            <person name="Emerson J.B."/>
            <person name="Anantharaman K."/>
            <person name="Thomas B.C."/>
            <person name="Malmstrom R."/>
            <person name="Stieglmeier M."/>
            <person name="Klingl A."/>
            <person name="Woyke T."/>
            <person name="Ryan C.M."/>
            <person name="Banfield J.F."/>
        </authorList>
    </citation>
    <scope>NUCLEOTIDE SEQUENCE [LARGE SCALE GENOMIC DNA]</scope>
    <source>
        <strain evidence="2">CG10_big_fil_rev_8_21_14_0_10_36_16</strain>
    </source>
</reference>
<dbReference type="EMBL" id="PCXQ01000004">
    <property type="protein sequence ID" value="PJE51128.1"/>
    <property type="molecule type" value="Genomic_DNA"/>
</dbReference>
<dbReference type="Pfam" id="PF22352">
    <property type="entry name" value="K319L-like_PKD"/>
    <property type="match status" value="1"/>
</dbReference>
<feature type="chain" id="PRO_5014336843" description="PKD domain-containing protein" evidence="1">
    <location>
        <begin position="28"/>
        <end position="349"/>
    </location>
</feature>
<keyword evidence="1" id="KW-0732">Signal</keyword>
<gene>
    <name evidence="2" type="ORF">COV29_02540</name>
</gene>
<accession>A0A2J0QAL4</accession>
<name>A0A2J0QAL4_9BACT</name>
<dbReference type="InterPro" id="IPR013783">
    <property type="entry name" value="Ig-like_fold"/>
</dbReference>
<organism evidence="2 3">
    <name type="scientific">Candidatus Yanofskybacteria bacterium CG10_big_fil_rev_8_21_14_0_10_36_16</name>
    <dbReference type="NCBI Taxonomy" id="1975096"/>
    <lineage>
        <taxon>Bacteria</taxon>
        <taxon>Candidatus Yanofskyibacteriota</taxon>
    </lineage>
</organism>
<feature type="signal peptide" evidence="1">
    <location>
        <begin position="1"/>
        <end position="27"/>
    </location>
</feature>
<proteinExistence type="predicted"/>
<evidence type="ECO:0000313" key="2">
    <source>
        <dbReference type="EMBL" id="PJE51128.1"/>
    </source>
</evidence>
<sequence length="349" mass="38958">MKIYIKKTILSTLMFVVFLGTVASVYAATDYYIKLGDIKGEVKATSVEGMVGQRFILDGSTSIDDGTMRTYSWRQTSGPYKFSTQSGNVIYVTPPMAGTYEFEFVTADSNGRTIVVGAVQIVSTLESEGESAPGPAIIEVVNPSSVTDSTNDNAAGPAILEIDPVEGDPDHIEREAVVQYNESDLDFLQRNTISIEAREIREWDEKEKSDFLETVKEHSQVKSGQELENFAKGILLKDENVKSIQVDEEKVKIEYEMPARFLGIFNTSLVVRAEVIQDRLVKVAYPWHSFLFKKLVAVSDIESETKAILPEIDDEVLVLFETRAFTIETLSNIMKVKHDTAKNSINNIR</sequence>
<evidence type="ECO:0000256" key="1">
    <source>
        <dbReference type="SAM" id="SignalP"/>
    </source>
</evidence>
<dbReference type="Gene3D" id="2.60.40.10">
    <property type="entry name" value="Immunoglobulins"/>
    <property type="match status" value="1"/>
</dbReference>